<gene>
    <name evidence="7" type="ORF">TrLO_g6151</name>
</gene>
<evidence type="ECO:0000256" key="4">
    <source>
        <dbReference type="ARBA" id="ARBA00022728"/>
    </source>
</evidence>
<evidence type="ECO:0000256" key="1">
    <source>
        <dbReference type="ARBA" id="ARBA00004123"/>
    </source>
</evidence>
<keyword evidence="4" id="KW-0747">Spliceosome</keyword>
<evidence type="ECO:0000313" key="7">
    <source>
        <dbReference type="EMBL" id="GMH47746.1"/>
    </source>
</evidence>
<dbReference type="Pfam" id="PF05700">
    <property type="entry name" value="BCAS2"/>
    <property type="match status" value="1"/>
</dbReference>
<evidence type="ECO:0000256" key="3">
    <source>
        <dbReference type="ARBA" id="ARBA00022664"/>
    </source>
</evidence>
<dbReference type="Proteomes" id="UP001165122">
    <property type="component" value="Unassembled WGS sequence"/>
</dbReference>
<comment type="similarity">
    <text evidence="2">Belongs to the SPF27 family.</text>
</comment>
<dbReference type="EMBL" id="BRXW01000360">
    <property type="protein sequence ID" value="GMH47746.1"/>
    <property type="molecule type" value="Genomic_DNA"/>
</dbReference>
<dbReference type="AlphaFoldDB" id="A0A9W6Z8M2"/>
<evidence type="ECO:0000256" key="5">
    <source>
        <dbReference type="ARBA" id="ARBA00023187"/>
    </source>
</evidence>
<dbReference type="OrthoDB" id="205794at2759"/>
<evidence type="ECO:0000256" key="6">
    <source>
        <dbReference type="ARBA" id="ARBA00023242"/>
    </source>
</evidence>
<dbReference type="PANTHER" id="PTHR13296">
    <property type="entry name" value="BCAS2 PROTEIN"/>
    <property type="match status" value="1"/>
</dbReference>
<keyword evidence="8" id="KW-1185">Reference proteome</keyword>
<organism evidence="7 8">
    <name type="scientific">Triparma laevis f. longispina</name>
    <dbReference type="NCBI Taxonomy" id="1714387"/>
    <lineage>
        <taxon>Eukaryota</taxon>
        <taxon>Sar</taxon>
        <taxon>Stramenopiles</taxon>
        <taxon>Ochrophyta</taxon>
        <taxon>Bolidophyceae</taxon>
        <taxon>Parmales</taxon>
        <taxon>Triparmaceae</taxon>
        <taxon>Triparma</taxon>
    </lineage>
</organism>
<dbReference type="GO" id="GO:0000974">
    <property type="term" value="C:Prp19 complex"/>
    <property type="evidence" value="ECO:0007669"/>
    <property type="project" value="TreeGrafter"/>
</dbReference>
<reference evidence="8" key="1">
    <citation type="journal article" date="2023" name="Commun. Biol.">
        <title>Genome analysis of Parmales, the sister group of diatoms, reveals the evolutionary specialization of diatoms from phago-mixotrophs to photoautotrophs.</title>
        <authorList>
            <person name="Ban H."/>
            <person name="Sato S."/>
            <person name="Yoshikawa S."/>
            <person name="Yamada K."/>
            <person name="Nakamura Y."/>
            <person name="Ichinomiya M."/>
            <person name="Sato N."/>
            <person name="Blanc-Mathieu R."/>
            <person name="Endo H."/>
            <person name="Kuwata A."/>
            <person name="Ogata H."/>
        </authorList>
    </citation>
    <scope>NUCLEOTIDE SEQUENCE [LARGE SCALE GENOMIC DNA]</scope>
    <source>
        <strain evidence="8">NIES 3700</strain>
    </source>
</reference>
<dbReference type="GO" id="GO:0006397">
    <property type="term" value="P:mRNA processing"/>
    <property type="evidence" value="ECO:0007669"/>
    <property type="project" value="UniProtKB-KW"/>
</dbReference>
<dbReference type="InterPro" id="IPR008409">
    <property type="entry name" value="SPF27"/>
</dbReference>
<accession>A0A9W6Z8M2</accession>
<keyword evidence="5" id="KW-0508">mRNA splicing</keyword>
<sequence>MQKMLDSGEDCSEEKFLKGVREWRGRFSEFVEKGVEEVGENNGVAPKRAPLRPSTFASAPTGALTNDVQAWKQAVSQLKSKVETSHSNLINLELLSTFGQTSWLRHNKELTSLNINTSNHLNSLRLEVDSINSTRKNEQEAASARHGVLERKWYDLVGRNESLKRALEEKERESGKRSKIE</sequence>
<keyword evidence="6" id="KW-0539">Nucleus</keyword>
<dbReference type="GO" id="GO:0008380">
    <property type="term" value="P:RNA splicing"/>
    <property type="evidence" value="ECO:0007669"/>
    <property type="project" value="UniProtKB-KW"/>
</dbReference>
<dbReference type="PANTHER" id="PTHR13296:SF0">
    <property type="entry name" value="PRE-MRNA-SPLICING FACTOR SPF27"/>
    <property type="match status" value="1"/>
</dbReference>
<evidence type="ECO:0000313" key="8">
    <source>
        <dbReference type="Proteomes" id="UP001165122"/>
    </source>
</evidence>
<dbReference type="GO" id="GO:0071013">
    <property type="term" value="C:catalytic step 2 spliceosome"/>
    <property type="evidence" value="ECO:0007669"/>
    <property type="project" value="TreeGrafter"/>
</dbReference>
<name>A0A9W6Z8M2_9STRA</name>
<proteinExistence type="inferred from homology"/>
<comment type="subcellular location">
    <subcellularLocation>
        <location evidence="1">Nucleus</location>
    </subcellularLocation>
</comment>
<protein>
    <submittedName>
        <fullName evidence="7">Uncharacterized protein</fullName>
    </submittedName>
</protein>
<evidence type="ECO:0000256" key="2">
    <source>
        <dbReference type="ARBA" id="ARBA00010788"/>
    </source>
</evidence>
<comment type="caution">
    <text evidence="7">The sequence shown here is derived from an EMBL/GenBank/DDBJ whole genome shotgun (WGS) entry which is preliminary data.</text>
</comment>
<dbReference type="GO" id="GO:0071011">
    <property type="term" value="C:precatalytic spliceosome"/>
    <property type="evidence" value="ECO:0007669"/>
    <property type="project" value="TreeGrafter"/>
</dbReference>
<keyword evidence="3" id="KW-0507">mRNA processing</keyword>